<organism evidence="2">
    <name type="scientific">Fagus sylvatica</name>
    <name type="common">Beechnut</name>
    <dbReference type="NCBI Taxonomy" id="28930"/>
    <lineage>
        <taxon>Eukaryota</taxon>
        <taxon>Viridiplantae</taxon>
        <taxon>Streptophyta</taxon>
        <taxon>Embryophyta</taxon>
        <taxon>Tracheophyta</taxon>
        <taxon>Spermatophyta</taxon>
        <taxon>Magnoliopsida</taxon>
        <taxon>eudicotyledons</taxon>
        <taxon>Gunneridae</taxon>
        <taxon>Pentapetalae</taxon>
        <taxon>rosids</taxon>
        <taxon>fabids</taxon>
        <taxon>Fagales</taxon>
        <taxon>Fagaceae</taxon>
        <taxon>Fagus</taxon>
    </lineage>
</organism>
<gene>
    <name evidence="2" type="ORF">FSB_LOCUS53100</name>
</gene>
<dbReference type="InterPro" id="IPR044730">
    <property type="entry name" value="RNase_H-like_dom_plant"/>
</dbReference>
<dbReference type="PANTHER" id="PTHR47074">
    <property type="entry name" value="BNAC02G40300D PROTEIN"/>
    <property type="match status" value="1"/>
</dbReference>
<dbReference type="PANTHER" id="PTHR47074:SF11">
    <property type="entry name" value="REVERSE TRANSCRIPTASE-LIKE PROTEIN"/>
    <property type="match status" value="1"/>
</dbReference>
<dbReference type="InterPro" id="IPR012337">
    <property type="entry name" value="RNaseH-like_sf"/>
</dbReference>
<feature type="domain" description="RNase H type-1" evidence="1">
    <location>
        <begin position="190"/>
        <end position="301"/>
    </location>
</feature>
<accession>A0A2N9IL81</accession>
<reference evidence="2" key="1">
    <citation type="submission" date="2018-02" db="EMBL/GenBank/DDBJ databases">
        <authorList>
            <person name="Cohen D.B."/>
            <person name="Kent A.D."/>
        </authorList>
    </citation>
    <scope>NUCLEOTIDE SEQUENCE</scope>
</reference>
<dbReference type="InterPro" id="IPR002156">
    <property type="entry name" value="RNaseH_domain"/>
</dbReference>
<dbReference type="SUPFAM" id="SSF53098">
    <property type="entry name" value="Ribonuclease H-like"/>
    <property type="match status" value="1"/>
</dbReference>
<protein>
    <recommendedName>
        <fullName evidence="1">RNase H type-1 domain-containing protein</fullName>
    </recommendedName>
</protein>
<dbReference type="Pfam" id="PF13456">
    <property type="entry name" value="RVT_3"/>
    <property type="match status" value="1"/>
</dbReference>
<dbReference type="InterPro" id="IPR052929">
    <property type="entry name" value="RNase_H-like_EbsB-rel"/>
</dbReference>
<dbReference type="GO" id="GO:0003676">
    <property type="term" value="F:nucleic acid binding"/>
    <property type="evidence" value="ECO:0007669"/>
    <property type="project" value="InterPro"/>
</dbReference>
<dbReference type="AlphaFoldDB" id="A0A2N9IL81"/>
<evidence type="ECO:0000259" key="1">
    <source>
        <dbReference type="Pfam" id="PF13456"/>
    </source>
</evidence>
<proteinExistence type="predicted"/>
<dbReference type="Gene3D" id="3.30.420.10">
    <property type="entry name" value="Ribonuclease H-like superfamily/Ribonuclease H"/>
    <property type="match status" value="1"/>
</dbReference>
<dbReference type="CDD" id="cd06222">
    <property type="entry name" value="RNase_H_like"/>
    <property type="match status" value="1"/>
</dbReference>
<sequence length="335" mass="37034">MCQNLWKKIGWKPSGPGALYGLKDLKAAAISCFDTSSLRVALISSEKNTEFGVGEGCRAEVAHSVEYNWGIRAELLPVTHDIDVVKLVVNPPIVVAIPSSFRTISNQATVQIAITLEAIWNFHNGHVHRSYKDNMLVLLKAMEHRVVEHWQEHLLGESSVSSAGSFKDVLWSPRPSGCIKLNLDAALLPSAAMIAVIARNEEGLMIKAWAKPYNTCEPLIAEAAAIHWAIQLAKAENWRDIIIESDSKTCVDALVLDQAACKWNILVLCNNVKLLASEFSICDFCWVRLEANMAAHTLAKLVPPPNISVVYFPKNLSAPLEEAWFRDFSCIPILV</sequence>
<name>A0A2N9IL81_FAGSY</name>
<evidence type="ECO:0000313" key="2">
    <source>
        <dbReference type="EMBL" id="SPD25218.1"/>
    </source>
</evidence>
<dbReference type="EMBL" id="OIVN01006107">
    <property type="protein sequence ID" value="SPD25218.1"/>
    <property type="molecule type" value="Genomic_DNA"/>
</dbReference>
<dbReference type="InterPro" id="IPR036397">
    <property type="entry name" value="RNaseH_sf"/>
</dbReference>
<dbReference type="GO" id="GO:0004523">
    <property type="term" value="F:RNA-DNA hybrid ribonuclease activity"/>
    <property type="evidence" value="ECO:0007669"/>
    <property type="project" value="InterPro"/>
</dbReference>